<keyword evidence="2" id="KW-0812">Transmembrane</keyword>
<evidence type="ECO:0000313" key="4">
    <source>
        <dbReference type="EMBL" id="SHJ63265.1"/>
    </source>
</evidence>
<dbReference type="AlphaFoldDB" id="A0A1M6KWC3"/>
<feature type="region of interest" description="Disordered" evidence="1">
    <location>
        <begin position="186"/>
        <end position="237"/>
    </location>
</feature>
<name>A0A1M6KWC3_9ACTN</name>
<feature type="chain" id="PRO_5012680566" description="Htaa protein" evidence="3">
    <location>
        <begin position="27"/>
        <end position="390"/>
    </location>
</feature>
<feature type="region of interest" description="Disordered" evidence="1">
    <location>
        <begin position="27"/>
        <end position="48"/>
    </location>
</feature>
<accession>A0A1M6KWC3</accession>
<dbReference type="Proteomes" id="UP000184512">
    <property type="component" value="Unassembled WGS sequence"/>
</dbReference>
<feature type="signal peptide" evidence="3">
    <location>
        <begin position="1"/>
        <end position="26"/>
    </location>
</feature>
<dbReference type="EMBL" id="FQZG01000064">
    <property type="protein sequence ID" value="SHJ63265.1"/>
    <property type="molecule type" value="Genomic_DNA"/>
</dbReference>
<keyword evidence="3" id="KW-0732">Signal</keyword>
<evidence type="ECO:0000256" key="1">
    <source>
        <dbReference type="SAM" id="MobiDB-lite"/>
    </source>
</evidence>
<evidence type="ECO:0008006" key="6">
    <source>
        <dbReference type="Google" id="ProtNLM"/>
    </source>
</evidence>
<dbReference type="RefSeq" id="WP_073189620.1">
    <property type="nucleotide sequence ID" value="NZ_FQZG01000064.1"/>
</dbReference>
<keyword evidence="2" id="KW-0472">Membrane</keyword>
<proteinExistence type="predicted"/>
<evidence type="ECO:0000256" key="2">
    <source>
        <dbReference type="SAM" id="Phobius"/>
    </source>
</evidence>
<evidence type="ECO:0000256" key="3">
    <source>
        <dbReference type="SAM" id="SignalP"/>
    </source>
</evidence>
<keyword evidence="5" id="KW-1185">Reference proteome</keyword>
<evidence type="ECO:0000313" key="5">
    <source>
        <dbReference type="Proteomes" id="UP000184512"/>
    </source>
</evidence>
<dbReference type="STRING" id="1123357.SAMN02745244_02927"/>
<feature type="transmembrane region" description="Helical" evidence="2">
    <location>
        <begin position="345"/>
        <end position="370"/>
    </location>
</feature>
<reference evidence="5" key="1">
    <citation type="submission" date="2016-11" db="EMBL/GenBank/DDBJ databases">
        <authorList>
            <person name="Varghese N."/>
            <person name="Submissions S."/>
        </authorList>
    </citation>
    <scope>NUCLEOTIDE SEQUENCE [LARGE SCALE GENOMIC DNA]</scope>
    <source>
        <strain evidence="5">DSM 12906</strain>
    </source>
</reference>
<sequence>MKRAKAALLAATLAALTLAPAQQATAAPRLSISSSEGGARASTDGPTTFQVTGSGFQALPNAFGGIYVMFGWVSDPAGGSWKPSRGGRTGAELLYVPDSESKGNQGYQRFISFPGSSTGDSANGGTVSEDGTLAFNLTVPGPRFTAQDRSGNSKEIDCLQVQCGIITVGAHGVVNAANESFTPISFGSGNTSESDVGQAQTQRSVSGQSASSQSTAAQPAAAAASPSASGSPAPEVPATLGLSQATVQAGRVLGFTGQGFDAGEQVVATVGAGLAGVGPLTAGRFGEVAGAITLPVDMRAGSHTVTLTAAGSGRVAEATLSVLADPATASAGAAQVEQTHDGWRVATIAVGGAAAVLLLLVISSLVTAIVRRGRAKRSGKVRVARPGAAR</sequence>
<protein>
    <recommendedName>
        <fullName evidence="6">Htaa protein</fullName>
    </recommendedName>
</protein>
<feature type="compositionally biased region" description="Low complexity" evidence="1">
    <location>
        <begin position="204"/>
        <end position="237"/>
    </location>
</feature>
<organism evidence="4 5">
    <name type="scientific">Tessaracoccus bendigoensis DSM 12906</name>
    <dbReference type="NCBI Taxonomy" id="1123357"/>
    <lineage>
        <taxon>Bacteria</taxon>
        <taxon>Bacillati</taxon>
        <taxon>Actinomycetota</taxon>
        <taxon>Actinomycetes</taxon>
        <taxon>Propionibacteriales</taxon>
        <taxon>Propionibacteriaceae</taxon>
        <taxon>Tessaracoccus</taxon>
    </lineage>
</organism>
<feature type="compositionally biased region" description="Polar residues" evidence="1">
    <location>
        <begin position="186"/>
        <end position="203"/>
    </location>
</feature>
<keyword evidence="2" id="KW-1133">Transmembrane helix</keyword>
<gene>
    <name evidence="4" type="ORF">SAMN02745244_02927</name>
</gene>
<dbReference type="Gene3D" id="2.60.40.230">
    <property type="entry name" value="Neocarzinostatin-like"/>
    <property type="match status" value="1"/>
</dbReference>